<organism evidence="18 19">
    <name type="scientific">Candidatus Magasanikbacteria bacterium RIFCSPLOWO2_12_FULL_43_12</name>
    <dbReference type="NCBI Taxonomy" id="1798692"/>
    <lineage>
        <taxon>Bacteria</taxon>
        <taxon>Candidatus Magasanikiibacteriota</taxon>
    </lineage>
</organism>
<keyword evidence="13 17" id="KW-1015">Disulfide bond</keyword>
<feature type="binding site" evidence="17">
    <location>
        <position position="9"/>
    </location>
    <ligand>
        <name>[4Fe-4S] cluster</name>
        <dbReference type="ChEBI" id="CHEBI:49883"/>
    </ligand>
</feature>
<dbReference type="GO" id="GO:0051539">
    <property type="term" value="F:4 iron, 4 sulfur cluster binding"/>
    <property type="evidence" value="ECO:0007669"/>
    <property type="project" value="UniProtKB-UniRule"/>
</dbReference>
<dbReference type="InterPro" id="IPR003828">
    <property type="entry name" value="QueH"/>
</dbReference>
<dbReference type="PANTHER" id="PTHR36701:SF1">
    <property type="entry name" value="EPOXYQUEUOSINE REDUCTASE QUEH"/>
    <property type="match status" value="1"/>
</dbReference>
<evidence type="ECO:0000313" key="19">
    <source>
        <dbReference type="Proteomes" id="UP000178347"/>
    </source>
</evidence>
<name>A0A1F6MS60_9BACT</name>
<proteinExistence type="inferred from homology"/>
<evidence type="ECO:0000256" key="16">
    <source>
        <dbReference type="ARBA" id="ARBA00047415"/>
    </source>
</evidence>
<evidence type="ECO:0000256" key="3">
    <source>
        <dbReference type="ARBA" id="ARBA00008207"/>
    </source>
</evidence>
<dbReference type="UniPathway" id="UPA00392"/>
<feature type="disulfide bond" description="Redox-active" evidence="17">
    <location>
        <begin position="169"/>
        <end position="171"/>
    </location>
</feature>
<reference evidence="18 19" key="1">
    <citation type="journal article" date="2016" name="Nat. Commun.">
        <title>Thousands of microbial genomes shed light on interconnected biogeochemical processes in an aquifer system.</title>
        <authorList>
            <person name="Anantharaman K."/>
            <person name="Brown C.T."/>
            <person name="Hug L.A."/>
            <person name="Sharon I."/>
            <person name="Castelle C.J."/>
            <person name="Probst A.J."/>
            <person name="Thomas B.C."/>
            <person name="Singh A."/>
            <person name="Wilkins M.J."/>
            <person name="Karaoz U."/>
            <person name="Brodie E.L."/>
            <person name="Williams K.H."/>
            <person name="Hubbard S.S."/>
            <person name="Banfield J.F."/>
        </authorList>
    </citation>
    <scope>NUCLEOTIDE SEQUENCE [LARGE SCALE GENOMIC DNA]</scope>
</reference>
<keyword evidence="14 17" id="KW-0676">Redox-active center</keyword>
<evidence type="ECO:0000256" key="8">
    <source>
        <dbReference type="ARBA" id="ARBA00022723"/>
    </source>
</evidence>
<dbReference type="HAMAP" id="MF_02089">
    <property type="entry name" value="QueH"/>
    <property type="match status" value="1"/>
</dbReference>
<dbReference type="STRING" id="1798692.A3G00_00215"/>
<comment type="function">
    <text evidence="1 17">Catalyzes the conversion of epoxyqueuosine (oQ) to queuosine (Q), which is a hypermodified base found in the wobble positions of tRNA(Asp), tRNA(Asn), tRNA(His) and tRNA(Tyr).</text>
</comment>
<evidence type="ECO:0000256" key="10">
    <source>
        <dbReference type="ARBA" id="ARBA00023002"/>
    </source>
</evidence>
<evidence type="ECO:0000256" key="9">
    <source>
        <dbReference type="ARBA" id="ARBA00022785"/>
    </source>
</evidence>
<evidence type="ECO:0000256" key="4">
    <source>
        <dbReference type="ARBA" id="ARBA00012622"/>
    </source>
</evidence>
<dbReference type="GO" id="GO:0008616">
    <property type="term" value="P:tRNA queuosine(34) biosynthetic process"/>
    <property type="evidence" value="ECO:0007669"/>
    <property type="project" value="UniProtKB-UniRule"/>
</dbReference>
<keyword evidence="9 17" id="KW-0671">Queuosine biosynthesis</keyword>
<dbReference type="EC" id="1.17.99.6" evidence="4 17"/>
<comment type="pathway">
    <text evidence="2 17">tRNA modification; tRNA-queuosine biosynthesis.</text>
</comment>
<evidence type="ECO:0000256" key="14">
    <source>
        <dbReference type="ARBA" id="ARBA00023284"/>
    </source>
</evidence>
<evidence type="ECO:0000256" key="6">
    <source>
        <dbReference type="ARBA" id="ARBA00022485"/>
    </source>
</evidence>
<keyword evidence="8 17" id="KW-0479">Metal-binding</keyword>
<feature type="binding site" evidence="17">
    <location>
        <position position="90"/>
    </location>
    <ligand>
        <name>[4Fe-4S] cluster</name>
        <dbReference type="ChEBI" id="CHEBI:49883"/>
    </ligand>
</feature>
<protein>
    <recommendedName>
        <fullName evidence="5 17">Epoxyqueuosine reductase QueH</fullName>
        <ecNumber evidence="4 17">1.17.99.6</ecNumber>
    </recommendedName>
    <alternativeName>
        <fullName evidence="15 17">Queuosine biosynthesis protein QueH</fullName>
    </alternativeName>
</protein>
<keyword evidence="7 17" id="KW-0819">tRNA processing</keyword>
<evidence type="ECO:0000256" key="2">
    <source>
        <dbReference type="ARBA" id="ARBA00004691"/>
    </source>
</evidence>
<evidence type="ECO:0000256" key="17">
    <source>
        <dbReference type="HAMAP-Rule" id="MF_02089"/>
    </source>
</evidence>
<dbReference type="GO" id="GO:0052693">
    <property type="term" value="F:epoxyqueuosine reductase activity"/>
    <property type="evidence" value="ECO:0007669"/>
    <property type="project" value="UniProtKB-UniRule"/>
</dbReference>
<evidence type="ECO:0000256" key="15">
    <source>
        <dbReference type="ARBA" id="ARBA00031446"/>
    </source>
</evidence>
<comment type="caution">
    <text evidence="18">The sequence shown here is derived from an EMBL/GenBank/DDBJ whole genome shotgun (WGS) entry which is preliminary data.</text>
</comment>
<dbReference type="EMBL" id="MFQN01000014">
    <property type="protein sequence ID" value="OGH74467.1"/>
    <property type="molecule type" value="Genomic_DNA"/>
</dbReference>
<keyword evidence="12 17" id="KW-0411">Iron-sulfur</keyword>
<feature type="binding site" evidence="17">
    <location>
        <position position="87"/>
    </location>
    <ligand>
        <name>[4Fe-4S] cluster</name>
        <dbReference type="ChEBI" id="CHEBI:49883"/>
    </ligand>
</feature>
<comment type="similarity">
    <text evidence="3 17">Belongs to the QueH family.</text>
</comment>
<comment type="catalytic activity">
    <reaction evidence="16 17">
        <text>epoxyqueuosine(34) in tRNA + AH2 = queuosine(34) in tRNA + A + H2O</text>
        <dbReference type="Rhea" id="RHEA:32159"/>
        <dbReference type="Rhea" id="RHEA-COMP:18571"/>
        <dbReference type="Rhea" id="RHEA-COMP:18582"/>
        <dbReference type="ChEBI" id="CHEBI:13193"/>
        <dbReference type="ChEBI" id="CHEBI:15377"/>
        <dbReference type="ChEBI" id="CHEBI:17499"/>
        <dbReference type="ChEBI" id="CHEBI:194431"/>
        <dbReference type="ChEBI" id="CHEBI:194443"/>
        <dbReference type="EC" id="1.17.99.6"/>
    </reaction>
</comment>
<evidence type="ECO:0000313" key="18">
    <source>
        <dbReference type="EMBL" id="OGH74467.1"/>
    </source>
</evidence>
<accession>A0A1F6MS60</accession>
<evidence type="ECO:0000256" key="5">
    <source>
        <dbReference type="ARBA" id="ARBA00016895"/>
    </source>
</evidence>
<evidence type="ECO:0000256" key="11">
    <source>
        <dbReference type="ARBA" id="ARBA00023004"/>
    </source>
</evidence>
<dbReference type="Proteomes" id="UP000178347">
    <property type="component" value="Unassembled WGS sequence"/>
</dbReference>
<evidence type="ECO:0000256" key="12">
    <source>
        <dbReference type="ARBA" id="ARBA00023014"/>
    </source>
</evidence>
<evidence type="ECO:0000256" key="13">
    <source>
        <dbReference type="ARBA" id="ARBA00023157"/>
    </source>
</evidence>
<dbReference type="PANTHER" id="PTHR36701">
    <property type="entry name" value="EPOXYQUEUOSINE REDUCTASE QUEH"/>
    <property type="match status" value="1"/>
</dbReference>
<gene>
    <name evidence="17" type="primary">queH</name>
    <name evidence="18" type="ORF">A3G00_00215</name>
</gene>
<evidence type="ECO:0000256" key="1">
    <source>
        <dbReference type="ARBA" id="ARBA00002268"/>
    </source>
</evidence>
<keyword evidence="10 17" id="KW-0560">Oxidoreductase</keyword>
<keyword evidence="11 17" id="KW-0408">Iron</keyword>
<evidence type="ECO:0000256" key="7">
    <source>
        <dbReference type="ARBA" id="ARBA00022694"/>
    </source>
</evidence>
<sequence>MLKFLLHTCCAPCGIAVIDELKTRHDLTVFFYNPNIYPEGEYLKRKKYVVQICEDWGVKMVDFDYDQTAWSEATKGLESELEGGARCPKCFRLRLEMTARYAKENNFDIFCTTLTSGRNKKAEVINPVGVELGAKYGVKFFETDWKKDGRQEKGRIMVEERGIYRQNYCGCVYSKAYDADKAREAL</sequence>
<dbReference type="AlphaFoldDB" id="A0A1F6MS60"/>
<keyword evidence="6 17" id="KW-0004">4Fe-4S</keyword>
<feature type="binding site" evidence="17">
    <location>
        <position position="10"/>
    </location>
    <ligand>
        <name>[4Fe-4S] cluster</name>
        <dbReference type="ChEBI" id="CHEBI:49883"/>
    </ligand>
</feature>
<dbReference type="GO" id="GO:0046872">
    <property type="term" value="F:metal ion binding"/>
    <property type="evidence" value="ECO:0007669"/>
    <property type="project" value="UniProtKB-KW"/>
</dbReference>
<dbReference type="Pfam" id="PF02677">
    <property type="entry name" value="QueH"/>
    <property type="match status" value="1"/>
</dbReference>